<organism evidence="13 14">
    <name type="scientific">Symbiodinium natans</name>
    <dbReference type="NCBI Taxonomy" id="878477"/>
    <lineage>
        <taxon>Eukaryota</taxon>
        <taxon>Sar</taxon>
        <taxon>Alveolata</taxon>
        <taxon>Dinophyceae</taxon>
        <taxon>Suessiales</taxon>
        <taxon>Symbiodiniaceae</taxon>
        <taxon>Symbiodinium</taxon>
    </lineage>
</organism>
<dbReference type="Pfam" id="PF00313">
    <property type="entry name" value="CSD"/>
    <property type="match status" value="1"/>
</dbReference>
<dbReference type="Proteomes" id="UP000604046">
    <property type="component" value="Unassembled WGS sequence"/>
</dbReference>
<dbReference type="SMART" id="SM00357">
    <property type="entry name" value="CSP"/>
    <property type="match status" value="2"/>
</dbReference>
<dbReference type="InterPro" id="IPR004316">
    <property type="entry name" value="SWEET_rpt"/>
</dbReference>
<evidence type="ECO:0000256" key="9">
    <source>
        <dbReference type="ARBA" id="ARBA00023136"/>
    </source>
</evidence>
<keyword evidence="8 11" id="KW-1133">Transmembrane helix</keyword>
<feature type="transmembrane region" description="Helical" evidence="11">
    <location>
        <begin position="389"/>
        <end position="408"/>
    </location>
</feature>
<accession>A0A812RNF7</accession>
<evidence type="ECO:0000256" key="8">
    <source>
        <dbReference type="ARBA" id="ARBA00022989"/>
    </source>
</evidence>
<dbReference type="AlphaFoldDB" id="A0A812RNF7"/>
<keyword evidence="14" id="KW-1185">Reference proteome</keyword>
<dbReference type="GO" id="GO:0003676">
    <property type="term" value="F:nucleic acid binding"/>
    <property type="evidence" value="ECO:0007669"/>
    <property type="project" value="InterPro"/>
</dbReference>
<feature type="transmembrane region" description="Helical" evidence="11">
    <location>
        <begin position="473"/>
        <end position="494"/>
    </location>
</feature>
<keyword evidence="9 11" id="KW-0472">Membrane</keyword>
<dbReference type="SUPFAM" id="SSF50249">
    <property type="entry name" value="Nucleic acid-binding proteins"/>
    <property type="match status" value="2"/>
</dbReference>
<evidence type="ECO:0000256" key="10">
    <source>
        <dbReference type="SAM" id="MobiDB-lite"/>
    </source>
</evidence>
<proteinExistence type="inferred from homology"/>
<feature type="domain" description="CSD" evidence="12">
    <location>
        <begin position="114"/>
        <end position="180"/>
    </location>
</feature>
<dbReference type="GO" id="GO:0051119">
    <property type="term" value="F:sugar transmembrane transporter activity"/>
    <property type="evidence" value="ECO:0007669"/>
    <property type="project" value="InterPro"/>
</dbReference>
<dbReference type="Gene3D" id="1.20.1280.290">
    <property type="match status" value="1"/>
</dbReference>
<keyword evidence="7" id="KW-0677">Repeat</keyword>
<evidence type="ECO:0000256" key="11">
    <source>
        <dbReference type="SAM" id="Phobius"/>
    </source>
</evidence>
<evidence type="ECO:0000256" key="3">
    <source>
        <dbReference type="ARBA" id="ARBA00022448"/>
    </source>
</evidence>
<feature type="transmembrane region" description="Helical" evidence="11">
    <location>
        <begin position="360"/>
        <end position="377"/>
    </location>
</feature>
<evidence type="ECO:0000256" key="1">
    <source>
        <dbReference type="ARBA" id="ARBA00004651"/>
    </source>
</evidence>
<comment type="subcellular location">
    <subcellularLocation>
        <location evidence="1">Cell membrane</location>
        <topology evidence="1">Multi-pass membrane protein</topology>
    </subcellularLocation>
</comment>
<dbReference type="GO" id="GO:0005886">
    <property type="term" value="C:plasma membrane"/>
    <property type="evidence" value="ECO:0007669"/>
    <property type="project" value="UniProtKB-SubCell"/>
</dbReference>
<reference evidence="13" key="1">
    <citation type="submission" date="2021-02" db="EMBL/GenBank/DDBJ databases">
        <authorList>
            <person name="Dougan E. K."/>
            <person name="Rhodes N."/>
            <person name="Thang M."/>
            <person name="Chan C."/>
        </authorList>
    </citation>
    <scope>NUCLEOTIDE SEQUENCE</scope>
</reference>
<dbReference type="Gene3D" id="2.40.50.140">
    <property type="entry name" value="Nucleic acid-binding proteins"/>
    <property type="match status" value="2"/>
</dbReference>
<dbReference type="InterPro" id="IPR047664">
    <property type="entry name" value="SWEET"/>
</dbReference>
<dbReference type="InterPro" id="IPR011129">
    <property type="entry name" value="CSD"/>
</dbReference>
<feature type="transmembrane region" description="Helical" evidence="11">
    <location>
        <begin position="414"/>
        <end position="434"/>
    </location>
</feature>
<evidence type="ECO:0000313" key="13">
    <source>
        <dbReference type="EMBL" id="CAE7446774.1"/>
    </source>
</evidence>
<name>A0A812RNF7_9DINO</name>
<keyword evidence="5" id="KW-0762">Sugar transport</keyword>
<keyword evidence="4" id="KW-1003">Cell membrane</keyword>
<evidence type="ECO:0000256" key="5">
    <source>
        <dbReference type="ARBA" id="ARBA00022597"/>
    </source>
</evidence>
<gene>
    <name evidence="13" type="primary">swt-1</name>
    <name evidence="13" type="ORF">SNAT2548_LOCUS24351</name>
</gene>
<dbReference type="CDD" id="cd04458">
    <property type="entry name" value="CSP_CDS"/>
    <property type="match status" value="1"/>
</dbReference>
<feature type="region of interest" description="Disordered" evidence="10">
    <location>
        <begin position="516"/>
        <end position="539"/>
    </location>
</feature>
<dbReference type="EMBL" id="CAJNDS010002356">
    <property type="protein sequence ID" value="CAE7446774.1"/>
    <property type="molecule type" value="Genomic_DNA"/>
</dbReference>
<evidence type="ECO:0000259" key="12">
    <source>
        <dbReference type="PROSITE" id="PS51857"/>
    </source>
</evidence>
<keyword evidence="6 11" id="KW-0812">Transmembrane</keyword>
<dbReference type="PANTHER" id="PTHR10791">
    <property type="entry name" value="RAG1-ACTIVATING PROTEIN 1"/>
    <property type="match status" value="1"/>
</dbReference>
<dbReference type="InterPro" id="IPR012340">
    <property type="entry name" value="NA-bd_OB-fold"/>
</dbReference>
<evidence type="ECO:0000256" key="4">
    <source>
        <dbReference type="ARBA" id="ARBA00022475"/>
    </source>
</evidence>
<dbReference type="OrthoDB" id="446933at2759"/>
<comment type="similarity">
    <text evidence="2">Belongs to the SWEET sugar transporter family.</text>
</comment>
<evidence type="ECO:0000313" key="14">
    <source>
        <dbReference type="Proteomes" id="UP000604046"/>
    </source>
</evidence>
<evidence type="ECO:0000256" key="7">
    <source>
        <dbReference type="ARBA" id="ARBA00022737"/>
    </source>
</evidence>
<dbReference type="PROSITE" id="PS51857">
    <property type="entry name" value="CSD_2"/>
    <property type="match status" value="1"/>
</dbReference>
<keyword evidence="3" id="KW-0813">Transport</keyword>
<sequence>MEGQPEQTADAVDVPAAQPAPAQPEGQPVQYAIPAGYQAVAVPAMDPAQYTAWLQALQAQQVVAQQMFVAQQLAGVAGASTAAGLYAAVPTAPGVALQAAVASAAPSSEADGPAYTGQIVDYNEDKGFGFIECKETQQIYGKDIFLLRSSLNGLIVSTGDRVSFKVETGIKGPKAVEVEIIERIADAAERLPTYWGRVKNFDAARGLGFIDCEETKEVYDKDILVLRSQLGDHSNDTIVSFNIVEDARGVKAANVKIHPDGFPPGKEPKRKGKGKGAFGFENFKGKGKGIDPGQLWQVLTLSLSLACPLITIMSYVAPTGMVLEAVRRMKASHLPMVVFKAQAACNVLSIGYGLQIANAAVLMTNLFGLACQILFLAGEHYIRAGDAQWLPFALTTSIILNGGIVVARSAPINLLGQFITVFNIFLYSCPLMNLGAVLRTRNSSPFPTFMVGINVVNNALWSVYALLIEDVVVLMPSILGYACSFFQVLLILWCRNRLPFDLSFLLSLIQKTKAEMEAKTPESEPAEASDPQDANDDWL</sequence>
<dbReference type="Pfam" id="PF03083">
    <property type="entry name" value="MtN3_slv"/>
    <property type="match status" value="2"/>
</dbReference>
<protein>
    <submittedName>
        <fullName evidence="13">Swt-1 protein</fullName>
    </submittedName>
</protein>
<feature type="compositionally biased region" description="Low complexity" evidence="10">
    <location>
        <begin position="9"/>
        <end position="24"/>
    </location>
</feature>
<feature type="region of interest" description="Disordered" evidence="10">
    <location>
        <begin position="1"/>
        <end position="27"/>
    </location>
</feature>
<feature type="transmembrane region" description="Helical" evidence="11">
    <location>
        <begin position="446"/>
        <end position="467"/>
    </location>
</feature>
<evidence type="ECO:0000256" key="2">
    <source>
        <dbReference type="ARBA" id="ARBA00007809"/>
    </source>
</evidence>
<comment type="caution">
    <text evidence="13">The sequence shown here is derived from an EMBL/GenBank/DDBJ whole genome shotgun (WGS) entry which is preliminary data.</text>
</comment>
<dbReference type="InterPro" id="IPR002059">
    <property type="entry name" value="CSP_DNA-bd"/>
</dbReference>
<dbReference type="PANTHER" id="PTHR10791:SF30">
    <property type="entry name" value="SUGAR TRANSPORTER SWEET1"/>
    <property type="match status" value="1"/>
</dbReference>
<evidence type="ECO:0000256" key="6">
    <source>
        <dbReference type="ARBA" id="ARBA00022692"/>
    </source>
</evidence>
<feature type="transmembrane region" description="Helical" evidence="11">
    <location>
        <begin position="295"/>
        <end position="316"/>
    </location>
</feature>